<reference evidence="8" key="1">
    <citation type="submission" date="2023-07" db="EMBL/GenBank/DDBJ databases">
        <title>Bacterial whole genome sequence for Sphingobium sp. HBC34.</title>
        <authorList>
            <person name="Le V."/>
            <person name="Ko S.-R."/>
            <person name="Ahn C.-Y."/>
            <person name="Oh H.-M."/>
        </authorList>
    </citation>
    <scope>NUCLEOTIDE SEQUENCE</scope>
    <source>
        <strain evidence="8">HBC34</strain>
    </source>
</reference>
<dbReference type="InterPro" id="IPR037185">
    <property type="entry name" value="EmrE-like"/>
</dbReference>
<sequence length="296" mass="30617">MTRDDHSAARRLALTGAAATLAALLSTTIGASFAKTLFPLVGAFGIAALRINLAAILLLAYRRPWRRPIPHGVRWGLVGYGLTLGLMNLLIYQAFARIPIGIAIAIEVTGPLAVALFGSRRPRDFVWLAAAALGLLLLVPRTGAVALDPVGIAFALASGLCWALYILTGKHVSERLGGDAVAWGMLVAALLVVPLGLGHAGTSLLTPAILGIGLVIALLSSALPYSLEMAAMRRLPASVFSLLTSAAPAVGALSGYVILGERLTMIQWFAIACIMAASAGAALTAGRTVTIEEAPQ</sequence>
<evidence type="ECO:0000256" key="4">
    <source>
        <dbReference type="ARBA" id="ARBA00022989"/>
    </source>
</evidence>
<dbReference type="RefSeq" id="WP_304534123.1">
    <property type="nucleotide sequence ID" value="NZ_JAUQOM010000001.1"/>
</dbReference>
<name>A0ABT8ZJ57_9SPHN</name>
<dbReference type="PANTHER" id="PTHR32322">
    <property type="entry name" value="INNER MEMBRANE TRANSPORTER"/>
    <property type="match status" value="1"/>
</dbReference>
<dbReference type="Proteomes" id="UP001176471">
    <property type="component" value="Unassembled WGS sequence"/>
</dbReference>
<feature type="transmembrane region" description="Helical" evidence="6">
    <location>
        <begin position="40"/>
        <end position="61"/>
    </location>
</feature>
<accession>A0ABT8ZJ57</accession>
<feature type="transmembrane region" description="Helical" evidence="6">
    <location>
        <begin position="239"/>
        <end position="259"/>
    </location>
</feature>
<dbReference type="Gene3D" id="1.10.3730.20">
    <property type="match status" value="1"/>
</dbReference>
<comment type="similarity">
    <text evidence="2">Belongs to the EamA transporter family.</text>
</comment>
<dbReference type="Pfam" id="PF00892">
    <property type="entry name" value="EamA"/>
    <property type="match status" value="1"/>
</dbReference>
<dbReference type="InterPro" id="IPR000620">
    <property type="entry name" value="EamA_dom"/>
</dbReference>
<gene>
    <name evidence="8" type="ORF">Q4610_00815</name>
</gene>
<feature type="transmembrane region" description="Helical" evidence="6">
    <location>
        <begin position="150"/>
        <end position="168"/>
    </location>
</feature>
<keyword evidence="9" id="KW-1185">Reference proteome</keyword>
<feature type="transmembrane region" description="Helical" evidence="6">
    <location>
        <begin position="73"/>
        <end position="92"/>
    </location>
</feature>
<dbReference type="InterPro" id="IPR050638">
    <property type="entry name" value="AA-Vitamin_Transporters"/>
</dbReference>
<feature type="transmembrane region" description="Helical" evidence="6">
    <location>
        <begin position="265"/>
        <end position="286"/>
    </location>
</feature>
<dbReference type="SUPFAM" id="SSF103481">
    <property type="entry name" value="Multidrug resistance efflux transporter EmrE"/>
    <property type="match status" value="2"/>
</dbReference>
<evidence type="ECO:0000256" key="3">
    <source>
        <dbReference type="ARBA" id="ARBA00022692"/>
    </source>
</evidence>
<feature type="transmembrane region" description="Helical" evidence="6">
    <location>
        <begin position="180"/>
        <end position="198"/>
    </location>
</feature>
<proteinExistence type="inferred from homology"/>
<evidence type="ECO:0000256" key="2">
    <source>
        <dbReference type="ARBA" id="ARBA00007362"/>
    </source>
</evidence>
<evidence type="ECO:0000259" key="7">
    <source>
        <dbReference type="Pfam" id="PF00892"/>
    </source>
</evidence>
<comment type="subcellular location">
    <subcellularLocation>
        <location evidence="1">Membrane</location>
        <topology evidence="1">Multi-pass membrane protein</topology>
    </subcellularLocation>
</comment>
<protein>
    <submittedName>
        <fullName evidence="8">EamA family transporter</fullName>
    </submittedName>
</protein>
<keyword evidence="3 6" id="KW-0812">Transmembrane</keyword>
<keyword evidence="4 6" id="KW-1133">Transmembrane helix</keyword>
<feature type="transmembrane region" description="Helical" evidence="6">
    <location>
        <begin position="204"/>
        <end position="227"/>
    </location>
</feature>
<feature type="transmembrane region" description="Helical" evidence="6">
    <location>
        <begin position="98"/>
        <end position="118"/>
    </location>
</feature>
<dbReference type="PANTHER" id="PTHR32322:SF2">
    <property type="entry name" value="EAMA DOMAIN-CONTAINING PROTEIN"/>
    <property type="match status" value="1"/>
</dbReference>
<evidence type="ECO:0000256" key="1">
    <source>
        <dbReference type="ARBA" id="ARBA00004141"/>
    </source>
</evidence>
<dbReference type="EMBL" id="JAUQOM010000001">
    <property type="protein sequence ID" value="MDO7833576.1"/>
    <property type="molecule type" value="Genomic_DNA"/>
</dbReference>
<evidence type="ECO:0000256" key="6">
    <source>
        <dbReference type="SAM" id="Phobius"/>
    </source>
</evidence>
<organism evidence="8 9">
    <name type="scientific">Sphingobium cyanobacteriorum</name>
    <dbReference type="NCBI Taxonomy" id="3063954"/>
    <lineage>
        <taxon>Bacteria</taxon>
        <taxon>Pseudomonadati</taxon>
        <taxon>Pseudomonadota</taxon>
        <taxon>Alphaproteobacteria</taxon>
        <taxon>Sphingomonadales</taxon>
        <taxon>Sphingomonadaceae</taxon>
        <taxon>Sphingobium</taxon>
    </lineage>
</organism>
<feature type="transmembrane region" description="Helical" evidence="6">
    <location>
        <begin position="125"/>
        <end position="144"/>
    </location>
</feature>
<comment type="caution">
    <text evidence="8">The sequence shown here is derived from an EMBL/GenBank/DDBJ whole genome shotgun (WGS) entry which is preliminary data.</text>
</comment>
<feature type="domain" description="EamA" evidence="7">
    <location>
        <begin position="151"/>
        <end position="279"/>
    </location>
</feature>
<keyword evidence="5 6" id="KW-0472">Membrane</keyword>
<evidence type="ECO:0000256" key="5">
    <source>
        <dbReference type="ARBA" id="ARBA00023136"/>
    </source>
</evidence>
<evidence type="ECO:0000313" key="8">
    <source>
        <dbReference type="EMBL" id="MDO7833576.1"/>
    </source>
</evidence>
<evidence type="ECO:0000313" key="9">
    <source>
        <dbReference type="Proteomes" id="UP001176471"/>
    </source>
</evidence>